<dbReference type="Gene3D" id="3.30.450.40">
    <property type="match status" value="1"/>
</dbReference>
<evidence type="ECO:0000256" key="7">
    <source>
        <dbReference type="ARBA" id="ARBA00022840"/>
    </source>
</evidence>
<sequence length="391" mass="42604">MTTTDLYGSSQLRLVRAIAEAMSLQLDLSQLAARVAELVAEAVEADVCFVHMVNAERGTVSLIGATPPFDSQVGAVELPLGEGIAGWVARNRVPAVVPNKWEDRRYRYIPELKGEDYKSLISVPMLRGSDVAVGVINVHWRESVEDLEYRVYPLKDVANLFAGAVENAVLHARILQRESEISSFAKSMLSATEMERRRVANEVHDGVGQVLLSLMFHLDAASSVAPRGEEELISELTRSKELANMAVSEVRRVISALRPTVIDDFGLPGALEFLKRIYPSLDISLDVGEIGEISPEVEVTLYRVAQEALTNVNKHSGATSATIKLKKFGNEIVLTVLDHGKGFDASAARKLESFGILGMKERVELLGGRLDVYSRPGGGTTVFAHLPAAQS</sequence>
<evidence type="ECO:0000256" key="5">
    <source>
        <dbReference type="ARBA" id="ARBA00022741"/>
    </source>
</evidence>
<dbReference type="EC" id="2.7.13.3" evidence="2"/>
<dbReference type="Pfam" id="PF02518">
    <property type="entry name" value="HATPase_c"/>
    <property type="match status" value="1"/>
</dbReference>
<dbReference type="OrthoDB" id="144293at2"/>
<dbReference type="Gene3D" id="1.20.5.1930">
    <property type="match status" value="1"/>
</dbReference>
<keyword evidence="5" id="KW-0547">Nucleotide-binding</keyword>
<dbReference type="AlphaFoldDB" id="A0A1M4SA67"/>
<dbReference type="SUPFAM" id="SSF55781">
    <property type="entry name" value="GAF domain-like"/>
    <property type="match status" value="1"/>
</dbReference>
<dbReference type="RefSeq" id="WP_072787807.1">
    <property type="nucleotide sequence ID" value="NZ_FQUL01000002.1"/>
</dbReference>
<evidence type="ECO:0000313" key="11">
    <source>
        <dbReference type="Proteomes" id="UP000184295"/>
    </source>
</evidence>
<evidence type="ECO:0000256" key="8">
    <source>
        <dbReference type="ARBA" id="ARBA00023012"/>
    </source>
</evidence>
<reference evidence="11" key="1">
    <citation type="submission" date="2016-11" db="EMBL/GenBank/DDBJ databases">
        <authorList>
            <person name="Varghese N."/>
            <person name="Submissions S."/>
        </authorList>
    </citation>
    <scope>NUCLEOTIDE SEQUENCE [LARGE SCALE GENOMIC DNA]</scope>
    <source>
        <strain evidence="11">DSM 19514</strain>
    </source>
</reference>
<dbReference type="GO" id="GO:0016020">
    <property type="term" value="C:membrane"/>
    <property type="evidence" value="ECO:0007669"/>
    <property type="project" value="InterPro"/>
</dbReference>
<dbReference type="PANTHER" id="PTHR24421:SF10">
    <property type="entry name" value="NITRATE_NITRITE SENSOR PROTEIN NARQ"/>
    <property type="match status" value="1"/>
</dbReference>
<feature type="domain" description="Histidine kinase" evidence="9">
    <location>
        <begin position="301"/>
        <end position="390"/>
    </location>
</feature>
<protein>
    <recommendedName>
        <fullName evidence="2">histidine kinase</fullName>
        <ecNumber evidence="2">2.7.13.3</ecNumber>
    </recommendedName>
</protein>
<dbReference type="InterPro" id="IPR050482">
    <property type="entry name" value="Sensor_HK_TwoCompSys"/>
</dbReference>
<dbReference type="InterPro" id="IPR011712">
    <property type="entry name" value="Sig_transdc_His_kin_sub3_dim/P"/>
</dbReference>
<dbReference type="GO" id="GO:0005524">
    <property type="term" value="F:ATP binding"/>
    <property type="evidence" value="ECO:0007669"/>
    <property type="project" value="UniProtKB-KW"/>
</dbReference>
<evidence type="ECO:0000256" key="4">
    <source>
        <dbReference type="ARBA" id="ARBA00022679"/>
    </source>
</evidence>
<dbReference type="SMART" id="SM00387">
    <property type="entry name" value="HATPase_c"/>
    <property type="match status" value="1"/>
</dbReference>
<keyword evidence="4" id="KW-0808">Transferase</keyword>
<dbReference type="EMBL" id="FQUL01000002">
    <property type="protein sequence ID" value="SHE29090.1"/>
    <property type="molecule type" value="Genomic_DNA"/>
</dbReference>
<name>A0A1M4SA67_9ACTN</name>
<keyword evidence="11" id="KW-1185">Reference proteome</keyword>
<dbReference type="InterPro" id="IPR003594">
    <property type="entry name" value="HATPase_dom"/>
</dbReference>
<dbReference type="STRING" id="1121881.SAMN02745225_00163"/>
<dbReference type="InterPro" id="IPR036890">
    <property type="entry name" value="HATPase_C_sf"/>
</dbReference>
<evidence type="ECO:0000313" key="10">
    <source>
        <dbReference type="EMBL" id="SHE29090.1"/>
    </source>
</evidence>
<evidence type="ECO:0000256" key="2">
    <source>
        <dbReference type="ARBA" id="ARBA00012438"/>
    </source>
</evidence>
<keyword evidence="3" id="KW-0597">Phosphoprotein</keyword>
<dbReference type="GO" id="GO:0046983">
    <property type="term" value="F:protein dimerization activity"/>
    <property type="evidence" value="ECO:0007669"/>
    <property type="project" value="InterPro"/>
</dbReference>
<proteinExistence type="predicted"/>
<accession>A0A1M4SA67</accession>
<keyword evidence="8" id="KW-0902">Two-component regulatory system</keyword>
<dbReference type="Pfam" id="PF13185">
    <property type="entry name" value="GAF_2"/>
    <property type="match status" value="1"/>
</dbReference>
<dbReference type="SUPFAM" id="SSF55874">
    <property type="entry name" value="ATPase domain of HSP90 chaperone/DNA topoisomerase II/histidine kinase"/>
    <property type="match status" value="1"/>
</dbReference>
<dbReference type="SMART" id="SM00065">
    <property type="entry name" value="GAF"/>
    <property type="match status" value="1"/>
</dbReference>
<comment type="catalytic activity">
    <reaction evidence="1">
        <text>ATP + protein L-histidine = ADP + protein N-phospho-L-histidine.</text>
        <dbReference type="EC" id="2.7.13.3"/>
    </reaction>
</comment>
<dbReference type="GO" id="GO:0000155">
    <property type="term" value="F:phosphorelay sensor kinase activity"/>
    <property type="evidence" value="ECO:0007669"/>
    <property type="project" value="InterPro"/>
</dbReference>
<dbReference type="Pfam" id="PF07730">
    <property type="entry name" value="HisKA_3"/>
    <property type="match status" value="1"/>
</dbReference>
<keyword evidence="7" id="KW-0067">ATP-binding</keyword>
<dbReference type="InterPro" id="IPR005467">
    <property type="entry name" value="His_kinase_dom"/>
</dbReference>
<dbReference type="InterPro" id="IPR029016">
    <property type="entry name" value="GAF-like_dom_sf"/>
</dbReference>
<evidence type="ECO:0000256" key="3">
    <source>
        <dbReference type="ARBA" id="ARBA00022553"/>
    </source>
</evidence>
<gene>
    <name evidence="10" type="ORF">SAMN02745225_00163</name>
</gene>
<dbReference type="InterPro" id="IPR003018">
    <property type="entry name" value="GAF"/>
</dbReference>
<dbReference type="PROSITE" id="PS50109">
    <property type="entry name" value="HIS_KIN"/>
    <property type="match status" value="1"/>
</dbReference>
<dbReference type="Gene3D" id="3.30.565.10">
    <property type="entry name" value="Histidine kinase-like ATPase, C-terminal domain"/>
    <property type="match status" value="1"/>
</dbReference>
<keyword evidence="6 10" id="KW-0418">Kinase</keyword>
<evidence type="ECO:0000256" key="1">
    <source>
        <dbReference type="ARBA" id="ARBA00000085"/>
    </source>
</evidence>
<evidence type="ECO:0000256" key="6">
    <source>
        <dbReference type="ARBA" id="ARBA00022777"/>
    </source>
</evidence>
<dbReference type="CDD" id="cd16917">
    <property type="entry name" value="HATPase_UhpB-NarQ-NarX-like"/>
    <property type="match status" value="1"/>
</dbReference>
<organism evidence="10 11">
    <name type="scientific">Ferrithrix thermotolerans DSM 19514</name>
    <dbReference type="NCBI Taxonomy" id="1121881"/>
    <lineage>
        <taxon>Bacteria</taxon>
        <taxon>Bacillati</taxon>
        <taxon>Actinomycetota</taxon>
        <taxon>Acidimicrobiia</taxon>
        <taxon>Acidimicrobiales</taxon>
        <taxon>Acidimicrobiaceae</taxon>
        <taxon>Ferrithrix</taxon>
    </lineage>
</organism>
<evidence type="ECO:0000259" key="9">
    <source>
        <dbReference type="PROSITE" id="PS50109"/>
    </source>
</evidence>
<dbReference type="Proteomes" id="UP000184295">
    <property type="component" value="Unassembled WGS sequence"/>
</dbReference>
<dbReference type="PANTHER" id="PTHR24421">
    <property type="entry name" value="NITRATE/NITRITE SENSOR PROTEIN NARX-RELATED"/>
    <property type="match status" value="1"/>
</dbReference>